<dbReference type="OMA" id="FRQNFYQ"/>
<dbReference type="InterPro" id="IPR005336">
    <property type="entry name" value="MPC"/>
</dbReference>
<dbReference type="EMBL" id="KV407462">
    <property type="protein sequence ID" value="KZF20838.1"/>
    <property type="molecule type" value="Genomic_DNA"/>
</dbReference>
<dbReference type="GeneID" id="28895449"/>
<dbReference type="GO" id="GO:0005743">
    <property type="term" value="C:mitochondrial inner membrane"/>
    <property type="evidence" value="ECO:0007669"/>
    <property type="project" value="UniProtKB-SubCell"/>
</dbReference>
<dbReference type="GO" id="GO:0006850">
    <property type="term" value="P:pyruvate import into mitochondria"/>
    <property type="evidence" value="ECO:0007669"/>
    <property type="project" value="InterPro"/>
</dbReference>
<dbReference type="InParanoid" id="A0A165FD03"/>
<gene>
    <name evidence="10" type="ORF">L228DRAFT_222969</name>
</gene>
<evidence type="ECO:0000256" key="1">
    <source>
        <dbReference type="ARBA" id="ARBA00004448"/>
    </source>
</evidence>
<evidence type="ECO:0000256" key="4">
    <source>
        <dbReference type="ARBA" id="ARBA00022692"/>
    </source>
</evidence>
<sequence>MSSTATRTAARPMWRYFQAARPFRASPFRQPLNRRFQGTASSAEATGAEQQSLAKRLWNSPVGVKTVHFWAPVMKWGLVLAGISDFARPASALSLTQNIALMATGMIWTRWCLIIKPKNVLLAAVNFFLALVGITQVTRIMLWRRTQEESTVSKVESSVKDAVSDTKATAKQVVE</sequence>
<dbReference type="Proteomes" id="UP000076632">
    <property type="component" value="Unassembled WGS sequence"/>
</dbReference>
<dbReference type="OrthoDB" id="869189at2759"/>
<evidence type="ECO:0000256" key="6">
    <source>
        <dbReference type="ARBA" id="ARBA00022989"/>
    </source>
</evidence>
<dbReference type="PANTHER" id="PTHR14154">
    <property type="entry name" value="UPF0041 BRAIN PROTEIN 44-RELATED"/>
    <property type="match status" value="1"/>
</dbReference>
<evidence type="ECO:0000256" key="7">
    <source>
        <dbReference type="ARBA" id="ARBA00023128"/>
    </source>
</evidence>
<dbReference type="AlphaFoldDB" id="A0A165FD03"/>
<evidence type="ECO:0000256" key="8">
    <source>
        <dbReference type="ARBA" id="ARBA00023136"/>
    </source>
</evidence>
<keyword evidence="8 9" id="KW-0472">Membrane</keyword>
<comment type="function">
    <text evidence="9">Mediates the uptake of pyruvate into mitochondria.</text>
</comment>
<evidence type="ECO:0000256" key="9">
    <source>
        <dbReference type="RuleBase" id="RU363100"/>
    </source>
</evidence>
<dbReference type="STRING" id="1328760.A0A165FD03"/>
<name>A0A165FD03_XYLHT</name>
<keyword evidence="7 9" id="KW-0496">Mitochondrion</keyword>
<evidence type="ECO:0000256" key="5">
    <source>
        <dbReference type="ARBA" id="ARBA00022792"/>
    </source>
</evidence>
<evidence type="ECO:0000313" key="10">
    <source>
        <dbReference type="EMBL" id="KZF20838.1"/>
    </source>
</evidence>
<keyword evidence="5 9" id="KW-0999">Mitochondrion inner membrane</keyword>
<reference evidence="10 11" key="1">
    <citation type="journal article" date="2016" name="Fungal Biol.">
        <title>The genome of Xylona heveae provides a window into fungal endophytism.</title>
        <authorList>
            <person name="Gazis R."/>
            <person name="Kuo A."/>
            <person name="Riley R."/>
            <person name="LaButti K."/>
            <person name="Lipzen A."/>
            <person name="Lin J."/>
            <person name="Amirebrahimi M."/>
            <person name="Hesse C.N."/>
            <person name="Spatafora J.W."/>
            <person name="Henrissat B."/>
            <person name="Hainaut M."/>
            <person name="Grigoriev I.V."/>
            <person name="Hibbett D.S."/>
        </authorList>
    </citation>
    <scope>NUCLEOTIDE SEQUENCE [LARGE SCALE GENOMIC DNA]</scope>
    <source>
        <strain evidence="10 11">TC161</strain>
    </source>
</reference>
<proteinExistence type="inferred from homology"/>
<keyword evidence="3 9" id="KW-0813">Transport</keyword>
<comment type="similarity">
    <text evidence="2 9">Belongs to the mitochondrial pyruvate carrier (MPC) (TC 2.A.105) family.</text>
</comment>
<protein>
    <recommendedName>
        <fullName evidence="9">Mitochondrial pyruvate carrier</fullName>
    </recommendedName>
</protein>
<accession>A0A165FD03</accession>
<dbReference type="RefSeq" id="XP_018186393.1">
    <property type="nucleotide sequence ID" value="XM_018330312.1"/>
</dbReference>
<keyword evidence="11" id="KW-1185">Reference proteome</keyword>
<comment type="subcellular location">
    <subcellularLocation>
        <location evidence="1 9">Mitochondrion inner membrane</location>
        <topology evidence="1 9">Multi-pass membrane protein</topology>
    </subcellularLocation>
</comment>
<keyword evidence="4 9" id="KW-0812">Transmembrane</keyword>
<keyword evidence="6 9" id="KW-1133">Transmembrane helix</keyword>
<dbReference type="Pfam" id="PF03650">
    <property type="entry name" value="MPC"/>
    <property type="match status" value="1"/>
</dbReference>
<comment type="caution">
    <text evidence="9">Lacks conserved residue(s) required for the propagation of feature annotation.</text>
</comment>
<dbReference type="FunCoup" id="A0A165FD03">
    <property type="interactions" value="266"/>
</dbReference>
<evidence type="ECO:0000256" key="2">
    <source>
        <dbReference type="ARBA" id="ARBA00006416"/>
    </source>
</evidence>
<organism evidence="10 11">
    <name type="scientific">Xylona heveae (strain CBS 132557 / TC161)</name>
    <dbReference type="NCBI Taxonomy" id="1328760"/>
    <lineage>
        <taxon>Eukaryota</taxon>
        <taxon>Fungi</taxon>
        <taxon>Dikarya</taxon>
        <taxon>Ascomycota</taxon>
        <taxon>Pezizomycotina</taxon>
        <taxon>Xylonomycetes</taxon>
        <taxon>Xylonales</taxon>
        <taxon>Xylonaceae</taxon>
        <taxon>Xylona</taxon>
    </lineage>
</organism>
<feature type="transmembrane region" description="Helical" evidence="9">
    <location>
        <begin position="120"/>
        <end position="142"/>
    </location>
</feature>
<evidence type="ECO:0000313" key="11">
    <source>
        <dbReference type="Proteomes" id="UP000076632"/>
    </source>
</evidence>
<evidence type="ECO:0000256" key="3">
    <source>
        <dbReference type="ARBA" id="ARBA00022448"/>
    </source>
</evidence>